<keyword evidence="2" id="KW-1185">Reference proteome</keyword>
<dbReference type="EMBL" id="JAIXMP010000041">
    <property type="protein sequence ID" value="KAI9247669.1"/>
    <property type="molecule type" value="Genomic_DNA"/>
</dbReference>
<dbReference type="Proteomes" id="UP001209540">
    <property type="component" value="Unassembled WGS sequence"/>
</dbReference>
<sequence length="173" mass="19867">MIKKIHIMKVDLTKKKSALSSFGGATRNCHTSLVRKKTAQYSSNDTRKLAKRPQPPITIPNDLPIPDFMPTKLVRISDMKVVDGYQVNKGYCALSYSWNQSGDILLDEKTGKYVRIDEGEHKIISYDDIFPNMIIPKYKIPFTDDYVYLYEKSFGDHGLSKLLLFKNDSIRQI</sequence>
<evidence type="ECO:0000313" key="1">
    <source>
        <dbReference type="EMBL" id="KAI9247669.1"/>
    </source>
</evidence>
<gene>
    <name evidence="1" type="ORF">BDA99DRAFT_591784</name>
</gene>
<proteinExistence type="predicted"/>
<reference evidence="1" key="2">
    <citation type="submission" date="2023-02" db="EMBL/GenBank/DDBJ databases">
        <authorList>
            <consortium name="DOE Joint Genome Institute"/>
            <person name="Mondo S.J."/>
            <person name="Chang Y."/>
            <person name="Wang Y."/>
            <person name="Ahrendt S."/>
            <person name="Andreopoulos W."/>
            <person name="Barry K."/>
            <person name="Beard J."/>
            <person name="Benny G.L."/>
            <person name="Blankenship S."/>
            <person name="Bonito G."/>
            <person name="Cuomo C."/>
            <person name="Desiro A."/>
            <person name="Gervers K.A."/>
            <person name="Hundley H."/>
            <person name="Kuo A."/>
            <person name="LaButti K."/>
            <person name="Lang B.F."/>
            <person name="Lipzen A."/>
            <person name="O'Donnell K."/>
            <person name="Pangilinan J."/>
            <person name="Reynolds N."/>
            <person name="Sandor L."/>
            <person name="Smith M.W."/>
            <person name="Tsang A."/>
            <person name="Grigoriev I.V."/>
            <person name="Stajich J.E."/>
            <person name="Spatafora J.W."/>
        </authorList>
    </citation>
    <scope>NUCLEOTIDE SEQUENCE</scope>
    <source>
        <strain evidence="1">RSA 2281</strain>
    </source>
</reference>
<dbReference type="AlphaFoldDB" id="A0AAD5JYB8"/>
<accession>A0AAD5JYB8</accession>
<organism evidence="1 2">
    <name type="scientific">Phascolomyces articulosus</name>
    <dbReference type="NCBI Taxonomy" id="60185"/>
    <lineage>
        <taxon>Eukaryota</taxon>
        <taxon>Fungi</taxon>
        <taxon>Fungi incertae sedis</taxon>
        <taxon>Mucoromycota</taxon>
        <taxon>Mucoromycotina</taxon>
        <taxon>Mucoromycetes</taxon>
        <taxon>Mucorales</taxon>
        <taxon>Lichtheimiaceae</taxon>
        <taxon>Phascolomyces</taxon>
    </lineage>
</organism>
<comment type="caution">
    <text evidence="1">The sequence shown here is derived from an EMBL/GenBank/DDBJ whole genome shotgun (WGS) entry which is preliminary data.</text>
</comment>
<evidence type="ECO:0000313" key="2">
    <source>
        <dbReference type="Proteomes" id="UP001209540"/>
    </source>
</evidence>
<name>A0AAD5JYB8_9FUNG</name>
<reference evidence="1" key="1">
    <citation type="journal article" date="2022" name="IScience">
        <title>Evolution of zygomycete secretomes and the origins of terrestrial fungal ecologies.</title>
        <authorList>
            <person name="Chang Y."/>
            <person name="Wang Y."/>
            <person name="Mondo S."/>
            <person name="Ahrendt S."/>
            <person name="Andreopoulos W."/>
            <person name="Barry K."/>
            <person name="Beard J."/>
            <person name="Benny G.L."/>
            <person name="Blankenship S."/>
            <person name="Bonito G."/>
            <person name="Cuomo C."/>
            <person name="Desiro A."/>
            <person name="Gervers K.A."/>
            <person name="Hundley H."/>
            <person name="Kuo A."/>
            <person name="LaButti K."/>
            <person name="Lang B.F."/>
            <person name="Lipzen A."/>
            <person name="O'Donnell K."/>
            <person name="Pangilinan J."/>
            <person name="Reynolds N."/>
            <person name="Sandor L."/>
            <person name="Smith M.E."/>
            <person name="Tsang A."/>
            <person name="Grigoriev I.V."/>
            <person name="Stajich J.E."/>
            <person name="Spatafora J.W."/>
        </authorList>
    </citation>
    <scope>NUCLEOTIDE SEQUENCE</scope>
    <source>
        <strain evidence="1">RSA 2281</strain>
    </source>
</reference>
<protein>
    <submittedName>
        <fullName evidence="1">Uncharacterized protein</fullName>
    </submittedName>
</protein>